<feature type="transmembrane region" description="Helical" evidence="6">
    <location>
        <begin position="341"/>
        <end position="359"/>
    </location>
</feature>
<evidence type="ECO:0000313" key="7">
    <source>
        <dbReference type="EMBL" id="QQK82052.1"/>
    </source>
</evidence>
<feature type="transmembrane region" description="Helical" evidence="6">
    <location>
        <begin position="426"/>
        <end position="450"/>
    </location>
</feature>
<comment type="similarity">
    <text evidence="2 4">Belongs to the GerABKA family.</text>
</comment>
<feature type="transmembrane region" description="Helical" evidence="6">
    <location>
        <begin position="397"/>
        <end position="419"/>
    </location>
</feature>
<accession>A0A7T7CHA9</accession>
<organism evidence="7 8">
    <name type="scientific">Salicibibacter cibi</name>
    <dbReference type="NCBI Taxonomy" id="2743001"/>
    <lineage>
        <taxon>Bacteria</taxon>
        <taxon>Bacillati</taxon>
        <taxon>Bacillota</taxon>
        <taxon>Bacilli</taxon>
        <taxon>Bacillales</taxon>
        <taxon>Bacillaceae</taxon>
        <taxon>Salicibibacter</taxon>
    </lineage>
</organism>
<dbReference type="PANTHER" id="PTHR22550">
    <property type="entry name" value="SPORE GERMINATION PROTEIN"/>
    <property type="match status" value="1"/>
</dbReference>
<dbReference type="EMBL" id="CP054706">
    <property type="protein sequence ID" value="QQK82052.1"/>
    <property type="molecule type" value="Genomic_DNA"/>
</dbReference>
<keyword evidence="3 4" id="KW-0472">Membrane</keyword>
<evidence type="ECO:0000256" key="1">
    <source>
        <dbReference type="ARBA" id="ARBA00004141"/>
    </source>
</evidence>
<dbReference type="AlphaFoldDB" id="A0A7T7CHA9"/>
<keyword evidence="6" id="KW-1133">Transmembrane helix</keyword>
<evidence type="ECO:0000256" key="3">
    <source>
        <dbReference type="ARBA" id="ARBA00023136"/>
    </source>
</evidence>
<dbReference type="PIRSF" id="PIRSF005690">
    <property type="entry name" value="GerBA"/>
    <property type="match status" value="1"/>
</dbReference>
<evidence type="ECO:0000256" key="4">
    <source>
        <dbReference type="PIRNR" id="PIRNR005690"/>
    </source>
</evidence>
<keyword evidence="8" id="KW-1185">Reference proteome</keyword>
<dbReference type="GO" id="GO:0009847">
    <property type="term" value="P:spore germination"/>
    <property type="evidence" value="ECO:0007669"/>
    <property type="project" value="UniProtKB-UniRule"/>
</dbReference>
<evidence type="ECO:0000313" key="8">
    <source>
        <dbReference type="Proteomes" id="UP000595349"/>
    </source>
</evidence>
<evidence type="ECO:0000256" key="5">
    <source>
        <dbReference type="SAM" id="MobiDB-lite"/>
    </source>
</evidence>
<dbReference type="InterPro" id="IPR004995">
    <property type="entry name" value="Spore_Ger"/>
</dbReference>
<feature type="transmembrane region" description="Helical" evidence="6">
    <location>
        <begin position="299"/>
        <end position="321"/>
    </location>
</feature>
<dbReference type="KEGG" id="scib:HUG20_17990"/>
<protein>
    <submittedName>
        <fullName evidence="7">Spore germination protein</fullName>
    </submittedName>
</protein>
<evidence type="ECO:0000256" key="2">
    <source>
        <dbReference type="ARBA" id="ARBA00005278"/>
    </source>
</evidence>
<reference evidence="7 8" key="1">
    <citation type="submission" date="2020-06" db="EMBL/GenBank/DDBJ databases">
        <title>Genomic analysis of Salicibibacter sp. NKC21-4.</title>
        <authorList>
            <person name="Oh Y.J."/>
        </authorList>
    </citation>
    <scope>NUCLEOTIDE SEQUENCE [LARGE SCALE GENOMIC DNA]</scope>
    <source>
        <strain evidence="7 8">NKC21-4</strain>
    </source>
</reference>
<comment type="subcellular location">
    <subcellularLocation>
        <location evidence="4">Cell membrane</location>
    </subcellularLocation>
    <subcellularLocation>
        <location evidence="1">Membrane</location>
        <topology evidence="1">Multi-pass membrane protein</topology>
    </subcellularLocation>
</comment>
<dbReference type="Proteomes" id="UP000595349">
    <property type="component" value="Chromosome"/>
</dbReference>
<dbReference type="GO" id="GO:0005886">
    <property type="term" value="C:plasma membrane"/>
    <property type="evidence" value="ECO:0007669"/>
    <property type="project" value="UniProtKB-SubCell"/>
</dbReference>
<feature type="transmembrane region" description="Helical" evidence="6">
    <location>
        <begin position="371"/>
        <end position="391"/>
    </location>
</feature>
<feature type="region of interest" description="Disordered" evidence="5">
    <location>
        <begin position="492"/>
        <end position="515"/>
    </location>
</feature>
<dbReference type="InterPro" id="IPR050768">
    <property type="entry name" value="UPF0353/GerABKA_families"/>
</dbReference>
<evidence type="ECO:0000256" key="6">
    <source>
        <dbReference type="SAM" id="Phobius"/>
    </source>
</evidence>
<sequence>MKKKYQQQTQRVLSGNLEDAIRFIQDALGQSEDFVTRRFHVFGNFSAVMFYFSDLVDHISINTDILKALMYVPPHLTGKSVKKEQLLDVLLNETIHHSEMELENQLSTLVQEMLSGKTIVIIEGHDEALLIETSQREKRAIDEPKTEQVVLGPREGFIEQLGTNISLLRYRLASPAFRVKTLKLGRQSQSKVAICYLEGTTKTTLVEEVERRLDTIDINFIADIGYIEQFIEDNKYSPFPQLQTTERPDKTVANLVEGRVAILVDGSPFALLLPIVFNQLYQTTEDYTNRLLMGNFIRIIRIIALVFALVTSSLYVAFISFHPELLPTDFAVAVASGRAGVPYPALVEVLLIEISMEVLREATIRLPTQVGGALSIIGVLIVGDAAVQAGLASPITVVVIALATIGSFATPAYSASFALRILRFPIILLAAIFGLYGVVIGILTIFNHMLSLRSFGVPYMSPVSPGNAQGWKDVVFRSPLWGQWRRPDFLRSPNQRRVDRKESEQMSNESNSTRD</sequence>
<proteinExistence type="inferred from homology"/>
<name>A0A7T7CHA9_9BACI</name>
<keyword evidence="6" id="KW-0812">Transmembrane</keyword>
<dbReference type="PANTHER" id="PTHR22550:SF5">
    <property type="entry name" value="LEUCINE ZIPPER PROTEIN 4"/>
    <property type="match status" value="1"/>
</dbReference>
<feature type="compositionally biased region" description="Polar residues" evidence="5">
    <location>
        <begin position="505"/>
        <end position="515"/>
    </location>
</feature>
<gene>
    <name evidence="7" type="ORF">HUG20_17990</name>
</gene>
<dbReference type="Pfam" id="PF03323">
    <property type="entry name" value="GerA"/>
    <property type="match status" value="1"/>
</dbReference>